<dbReference type="GeneID" id="70914281"/>
<dbReference type="InterPro" id="IPR011701">
    <property type="entry name" value="MFS"/>
</dbReference>
<dbReference type="Proteomes" id="UP000092741">
    <property type="component" value="Chromosome 2"/>
</dbReference>
<keyword evidence="4 5" id="KW-0472">Membrane</keyword>
<dbReference type="KEGG" id="vna:PN96_15740"/>
<feature type="transmembrane region" description="Helical" evidence="5">
    <location>
        <begin position="102"/>
        <end position="121"/>
    </location>
</feature>
<feature type="transmembrane region" description="Helical" evidence="5">
    <location>
        <begin position="69"/>
        <end position="90"/>
    </location>
</feature>
<feature type="transmembrane region" description="Helical" evidence="5">
    <location>
        <begin position="268"/>
        <end position="287"/>
    </location>
</feature>
<evidence type="ECO:0000256" key="2">
    <source>
        <dbReference type="ARBA" id="ARBA00022692"/>
    </source>
</evidence>
<dbReference type="RefSeq" id="WP_020333495.1">
    <property type="nucleotide sequence ID" value="NZ_ATFJ01000008.1"/>
</dbReference>
<dbReference type="GO" id="GO:0022857">
    <property type="term" value="F:transmembrane transporter activity"/>
    <property type="evidence" value="ECO:0007669"/>
    <property type="project" value="InterPro"/>
</dbReference>
<feature type="transmembrane region" description="Helical" evidence="5">
    <location>
        <begin position="332"/>
        <end position="352"/>
    </location>
</feature>
<evidence type="ECO:0000256" key="3">
    <source>
        <dbReference type="ARBA" id="ARBA00022989"/>
    </source>
</evidence>
<feature type="transmembrane region" description="Helical" evidence="5">
    <location>
        <begin position="128"/>
        <end position="149"/>
    </location>
</feature>
<name>A0AAN0Y6L2_VIBNA</name>
<protein>
    <submittedName>
        <fullName evidence="6">MFS transporter permease</fullName>
    </submittedName>
</protein>
<evidence type="ECO:0000256" key="5">
    <source>
        <dbReference type="SAM" id="Phobius"/>
    </source>
</evidence>
<feature type="transmembrane region" description="Helical" evidence="5">
    <location>
        <begin position="227"/>
        <end position="247"/>
    </location>
</feature>
<keyword evidence="2 5" id="KW-0812">Transmembrane</keyword>
<evidence type="ECO:0000256" key="4">
    <source>
        <dbReference type="ARBA" id="ARBA00023136"/>
    </source>
</evidence>
<evidence type="ECO:0000313" key="7">
    <source>
        <dbReference type="Proteomes" id="UP000092741"/>
    </source>
</evidence>
<accession>A0AAN0Y6L2</accession>
<feature type="transmembrane region" description="Helical" evidence="5">
    <location>
        <begin position="483"/>
        <end position="500"/>
    </location>
</feature>
<feature type="transmembrane region" description="Helical" evidence="5">
    <location>
        <begin position="364"/>
        <end position="386"/>
    </location>
</feature>
<feature type="transmembrane region" description="Helical" evidence="5">
    <location>
        <begin position="197"/>
        <end position="215"/>
    </location>
</feature>
<dbReference type="SUPFAM" id="SSF103473">
    <property type="entry name" value="MFS general substrate transporter"/>
    <property type="match status" value="2"/>
</dbReference>
<dbReference type="PANTHER" id="PTHR23501">
    <property type="entry name" value="MAJOR FACILITATOR SUPERFAMILY"/>
    <property type="match status" value="1"/>
</dbReference>
<dbReference type="EMBL" id="CP016346">
    <property type="protein sequence ID" value="ANQ14937.1"/>
    <property type="molecule type" value="Genomic_DNA"/>
</dbReference>
<keyword evidence="7" id="KW-1185">Reference proteome</keyword>
<sequence length="512" mass="57188">MKSRIRLLTWVLFALAAFGINSVMFSELSYEMAATIGLSLDETELVKIGFMIAQVLGFIWAPKLVRHWCAYRILITALLIEITASMILYWQLPSPWLFKLTWLFVGFFMSVLLVVVNLFLLDVFEQRWLPVIIALTLVFSTLVPMGLYPWLMAHVLERFDWSLFCVLSAWLYFSALILVSIYKPEPVNIVEKHKSHVGVYTIAALATGLVVYLLMRGRYYNWLDSEAFIQLTLITTTLGLSLIYLLVKRRRLNTASSQLHNTLKTNVFMYNAFLAGFAVMASSALFGNFLKMALNYNHLNAGYAQLPFFYAMIVGMLLSVMVFYLRRTLVDAVVPLGVLMILLSVYRFSLLPSEAGPESLLLPMLLRGFGVGMLNVSVTIAVLTYFKNHERLEGICNFYLFRTMGSVIGGGFFSGAIHTHSAQASGEIGRTLEQSSHAFSAYEQALTSTILTHGHLPNSSMGAGQVVAVVKEQATTLALSNSLIMFIFSILALAPVLLIGKKLVAKREASPN</sequence>
<keyword evidence="3 5" id="KW-1133">Transmembrane helix</keyword>
<feature type="transmembrane region" description="Helical" evidence="5">
    <location>
        <begin position="398"/>
        <end position="417"/>
    </location>
</feature>
<reference evidence="6 7" key="1">
    <citation type="submission" date="2016-07" db="EMBL/GenBank/DDBJ databases">
        <title>Developing Vibrio natriegens as a novel, fast-growing host for biotechnology.</title>
        <authorList>
            <person name="Weinstock M.T."/>
            <person name="Hesek E.D."/>
            <person name="Wilson C.M."/>
            <person name="Gibson D.G."/>
        </authorList>
    </citation>
    <scope>NUCLEOTIDE SEQUENCE [LARGE SCALE GENOMIC DNA]</scope>
    <source>
        <strain evidence="6 7">ATCC 14048</strain>
    </source>
</reference>
<feature type="transmembrane region" description="Helical" evidence="5">
    <location>
        <begin position="161"/>
        <end position="182"/>
    </location>
</feature>
<gene>
    <name evidence="6" type="ORF">BA890_19590</name>
</gene>
<dbReference type="GO" id="GO:0005886">
    <property type="term" value="C:plasma membrane"/>
    <property type="evidence" value="ECO:0007669"/>
    <property type="project" value="TreeGrafter"/>
</dbReference>
<dbReference type="PANTHER" id="PTHR23501:SF5">
    <property type="entry name" value="TRANSPORT PROTEIN"/>
    <property type="match status" value="1"/>
</dbReference>
<proteinExistence type="predicted"/>
<evidence type="ECO:0000313" key="6">
    <source>
        <dbReference type="EMBL" id="ANQ14937.1"/>
    </source>
</evidence>
<dbReference type="Pfam" id="PF07690">
    <property type="entry name" value="MFS_1"/>
    <property type="match status" value="1"/>
</dbReference>
<comment type="subcellular location">
    <subcellularLocation>
        <location evidence="1">Membrane</location>
        <topology evidence="1">Multi-pass membrane protein</topology>
    </subcellularLocation>
</comment>
<dbReference type="InterPro" id="IPR036259">
    <property type="entry name" value="MFS_trans_sf"/>
</dbReference>
<dbReference type="AlphaFoldDB" id="A0AAN0Y6L2"/>
<dbReference type="Gene3D" id="1.20.1250.20">
    <property type="entry name" value="MFS general substrate transporter like domains"/>
    <property type="match status" value="1"/>
</dbReference>
<feature type="transmembrane region" description="Helical" evidence="5">
    <location>
        <begin position="307"/>
        <end position="325"/>
    </location>
</feature>
<feature type="transmembrane region" description="Helical" evidence="5">
    <location>
        <begin position="45"/>
        <end position="62"/>
    </location>
</feature>
<organism evidence="6 7">
    <name type="scientific">Vibrio natriegens NBRC 15636 = ATCC 14048 = DSM 759</name>
    <dbReference type="NCBI Taxonomy" id="1219067"/>
    <lineage>
        <taxon>Bacteria</taxon>
        <taxon>Pseudomonadati</taxon>
        <taxon>Pseudomonadota</taxon>
        <taxon>Gammaproteobacteria</taxon>
        <taxon>Vibrionales</taxon>
        <taxon>Vibrionaceae</taxon>
        <taxon>Vibrio</taxon>
    </lineage>
</organism>
<evidence type="ECO:0000256" key="1">
    <source>
        <dbReference type="ARBA" id="ARBA00004141"/>
    </source>
</evidence>